<gene>
    <name evidence="4" type="primary">PIH1D3-L</name>
    <name evidence="4" type="ORF">Hamer_G000291</name>
</gene>
<feature type="domain" description="PIH1D1/2/3 CS-like" evidence="3">
    <location>
        <begin position="117"/>
        <end position="180"/>
    </location>
</feature>
<dbReference type="AlphaFoldDB" id="A0A8J5NAN8"/>
<sequence length="195" mass="21169">MSDIGSVEVRAIASFLKSPHDPEDEDDDVTHTSVSGVTPADLVTGSYLTKAPAKVTNLPPEVTRLSTKVEEVRSSQGEEVSDPRPQPEYDVTYKHRVSAAHVYLPVSSMVMGGAGEEDLVVRVVLPGAHLMEVTLEVTPTDLRLASPTHYLHLHLPRPVHQQKGVATWDPSTHTLTITLPTAHPLLLTPTTTTIH</sequence>
<evidence type="ECO:0000259" key="3">
    <source>
        <dbReference type="Pfam" id="PF18201"/>
    </source>
</evidence>
<dbReference type="GO" id="GO:0070286">
    <property type="term" value="P:axonemal dynein complex assembly"/>
    <property type="evidence" value="ECO:0007669"/>
    <property type="project" value="InterPro"/>
</dbReference>
<accession>A0A8J5NAN8</accession>
<protein>
    <submittedName>
        <fullName evidence="4">PIH1D3-like</fullName>
    </submittedName>
</protein>
<comment type="caution">
    <text evidence="4">The sequence shown here is derived from an EMBL/GenBank/DDBJ whole genome shotgun (WGS) entry which is preliminary data.</text>
</comment>
<dbReference type="GO" id="GO:0045505">
    <property type="term" value="F:dynein intermediate chain binding"/>
    <property type="evidence" value="ECO:0007669"/>
    <property type="project" value="TreeGrafter"/>
</dbReference>
<dbReference type="PANTHER" id="PTHR21083">
    <property type="entry name" value="TWISTER"/>
    <property type="match status" value="1"/>
</dbReference>
<dbReference type="Pfam" id="PF18201">
    <property type="entry name" value="PIH1_CS"/>
    <property type="match status" value="1"/>
</dbReference>
<dbReference type="Proteomes" id="UP000747542">
    <property type="component" value="Unassembled WGS sequence"/>
</dbReference>
<evidence type="ECO:0000256" key="2">
    <source>
        <dbReference type="SAM" id="MobiDB-lite"/>
    </source>
</evidence>
<proteinExistence type="inferred from homology"/>
<evidence type="ECO:0000313" key="4">
    <source>
        <dbReference type="EMBL" id="KAG7177065.1"/>
    </source>
</evidence>
<dbReference type="PANTHER" id="PTHR21083:SF0">
    <property type="entry name" value="DYNEIN AXONEMAL ASSEMBLY FACTOR 6"/>
    <property type="match status" value="1"/>
</dbReference>
<dbReference type="Gene3D" id="2.60.40.790">
    <property type="match status" value="1"/>
</dbReference>
<comment type="similarity">
    <text evidence="1">Belongs to the PIH1 family.</text>
</comment>
<feature type="region of interest" description="Disordered" evidence="2">
    <location>
        <begin position="15"/>
        <end position="41"/>
    </location>
</feature>
<dbReference type="GO" id="GO:0051087">
    <property type="term" value="F:protein-folding chaperone binding"/>
    <property type="evidence" value="ECO:0007669"/>
    <property type="project" value="InterPro"/>
</dbReference>
<organism evidence="4 5">
    <name type="scientific">Homarus americanus</name>
    <name type="common">American lobster</name>
    <dbReference type="NCBI Taxonomy" id="6706"/>
    <lineage>
        <taxon>Eukaryota</taxon>
        <taxon>Metazoa</taxon>
        <taxon>Ecdysozoa</taxon>
        <taxon>Arthropoda</taxon>
        <taxon>Crustacea</taxon>
        <taxon>Multicrustacea</taxon>
        <taxon>Malacostraca</taxon>
        <taxon>Eumalacostraca</taxon>
        <taxon>Eucarida</taxon>
        <taxon>Decapoda</taxon>
        <taxon>Pleocyemata</taxon>
        <taxon>Astacidea</taxon>
        <taxon>Nephropoidea</taxon>
        <taxon>Nephropidae</taxon>
        <taxon>Homarus</taxon>
    </lineage>
</organism>
<reference evidence="4" key="1">
    <citation type="journal article" date="2021" name="Sci. Adv.">
        <title>The American lobster genome reveals insights on longevity, neural, and immune adaptations.</title>
        <authorList>
            <person name="Polinski J.M."/>
            <person name="Zimin A.V."/>
            <person name="Clark K.F."/>
            <person name="Kohn A.B."/>
            <person name="Sadowski N."/>
            <person name="Timp W."/>
            <person name="Ptitsyn A."/>
            <person name="Khanna P."/>
            <person name="Romanova D.Y."/>
            <person name="Williams P."/>
            <person name="Greenwood S.J."/>
            <person name="Moroz L.L."/>
            <person name="Walt D.R."/>
            <person name="Bodnar A.G."/>
        </authorList>
    </citation>
    <scope>NUCLEOTIDE SEQUENCE</scope>
    <source>
        <strain evidence="4">GMGI-L3</strain>
    </source>
</reference>
<dbReference type="InterPro" id="IPR041442">
    <property type="entry name" value="PIH1D1/2/3_CS-like"/>
</dbReference>
<dbReference type="GO" id="GO:0005737">
    <property type="term" value="C:cytoplasm"/>
    <property type="evidence" value="ECO:0007669"/>
    <property type="project" value="TreeGrafter"/>
</dbReference>
<dbReference type="InterPro" id="IPR026697">
    <property type="entry name" value="DNAAF6"/>
</dbReference>
<keyword evidence="5" id="KW-1185">Reference proteome</keyword>
<dbReference type="InterPro" id="IPR008978">
    <property type="entry name" value="HSP20-like_chaperone"/>
</dbReference>
<evidence type="ECO:0000256" key="1">
    <source>
        <dbReference type="ARBA" id="ARBA00008511"/>
    </source>
</evidence>
<evidence type="ECO:0000313" key="5">
    <source>
        <dbReference type="Proteomes" id="UP000747542"/>
    </source>
</evidence>
<dbReference type="EMBL" id="JAHLQT010002534">
    <property type="protein sequence ID" value="KAG7177065.1"/>
    <property type="molecule type" value="Genomic_DNA"/>
</dbReference>
<feature type="region of interest" description="Disordered" evidence="2">
    <location>
        <begin position="66"/>
        <end position="88"/>
    </location>
</feature>
<name>A0A8J5NAN8_HOMAM</name>